<evidence type="ECO:0000256" key="2">
    <source>
        <dbReference type="ARBA" id="ARBA00022679"/>
    </source>
</evidence>
<dbReference type="PANTHER" id="PTHR31756:SF3">
    <property type="entry name" value="PYRUVATE, PHOSPHATE DIKINASE REGULATORY PROTEIN 1, CHLOROPLASTIC"/>
    <property type="match status" value="1"/>
</dbReference>
<protein>
    <recommendedName>
        <fullName evidence="8">Pyruvate, phosphate dikinase regulatory protein, chloroplastic</fullName>
    </recommendedName>
</protein>
<evidence type="ECO:0000256" key="3">
    <source>
        <dbReference type="ARBA" id="ARBA00022741"/>
    </source>
</evidence>
<keyword evidence="7" id="KW-1185">Reference proteome</keyword>
<evidence type="ECO:0000256" key="1">
    <source>
        <dbReference type="ARBA" id="ARBA00022527"/>
    </source>
</evidence>
<accession>A0AA38WM38</accession>
<feature type="compositionally biased region" description="Low complexity" evidence="5">
    <location>
        <begin position="1"/>
        <end position="11"/>
    </location>
</feature>
<reference evidence="6" key="1">
    <citation type="submission" date="2023-03" db="EMBL/GenBank/DDBJ databases">
        <title>Chromosome-scale reference genome and RAD-based genetic map of yellow starthistle (Centaurea solstitialis) reveal putative structural variation and QTLs associated with invader traits.</title>
        <authorList>
            <person name="Reatini B."/>
            <person name="Cang F.A."/>
            <person name="Jiang Q."/>
            <person name="Mckibben M.T.W."/>
            <person name="Barker M.S."/>
            <person name="Rieseberg L.H."/>
            <person name="Dlugosch K.M."/>
        </authorList>
    </citation>
    <scope>NUCLEOTIDE SEQUENCE</scope>
    <source>
        <strain evidence="6">CAN-66</strain>
        <tissue evidence="6">Leaf</tissue>
    </source>
</reference>
<keyword evidence="3" id="KW-0547">Nucleotide-binding</keyword>
<name>A0AA38WM38_9ASTR</name>
<dbReference type="Pfam" id="PF03618">
    <property type="entry name" value="Kinase-PPPase"/>
    <property type="match status" value="1"/>
</dbReference>
<dbReference type="Proteomes" id="UP001172457">
    <property type="component" value="Chromosome 1"/>
</dbReference>
<keyword evidence="1" id="KW-0723">Serine/threonine-protein kinase</keyword>
<dbReference type="EMBL" id="JARYMX010000001">
    <property type="protein sequence ID" value="KAJ9566207.1"/>
    <property type="molecule type" value="Genomic_DNA"/>
</dbReference>
<sequence>MISSSTLSLSTPPIPAPTPVAKQTDNHRPPESGHRKLNKGSSQLLRWSRARAIRSGVKLDRSAQNTAVVDRPVRRSGDGESSTATTTDPYYSSEEDDVCVAEMEEAAAGERSIYIWFPMAPDGRRSIPLTRRQFEHCLVDRGCPVHTHLFSGVIFVPFSSFHLEQMEQDKNPLSHVSCGNRLACASLPNQVEQSPLRTKNTQKNSFSTIRFSFIMFAFFSNQIEDVEKLMEIIKQAAREGAMLIYTLADENMAASAQHACKRWGVPSTDILSPITEAIALHLGVSPSRLPRGAPGRKFPLTEDYFKRIDAIEFTIKQDDGALPGNLHKADIVLAGVSRTGKTPLSIYLAQKGFKVANVPLVMGVALPKTLFEIDQEKVFALTINPVVLQTIRRARAKSLGFSDDMRTNYSEMDHVREELDFACKIFAQNPTWPVIEVSGKAIEETAVTVLRLYQDRKTRCSMPRISKRY</sequence>
<evidence type="ECO:0000313" key="6">
    <source>
        <dbReference type="EMBL" id="KAJ9566207.1"/>
    </source>
</evidence>
<dbReference type="GO" id="GO:0005524">
    <property type="term" value="F:ATP binding"/>
    <property type="evidence" value="ECO:0007669"/>
    <property type="project" value="InterPro"/>
</dbReference>
<feature type="region of interest" description="Disordered" evidence="5">
    <location>
        <begin position="61"/>
        <end position="95"/>
    </location>
</feature>
<dbReference type="InterPro" id="IPR005177">
    <property type="entry name" value="Kinase-pyrophosphorylase"/>
</dbReference>
<feature type="region of interest" description="Disordered" evidence="5">
    <location>
        <begin position="1"/>
        <end position="43"/>
    </location>
</feature>
<evidence type="ECO:0008006" key="8">
    <source>
        <dbReference type="Google" id="ProtNLM"/>
    </source>
</evidence>
<evidence type="ECO:0000256" key="4">
    <source>
        <dbReference type="ARBA" id="ARBA00022777"/>
    </source>
</evidence>
<feature type="compositionally biased region" description="Basic and acidic residues" evidence="5">
    <location>
        <begin position="24"/>
        <end position="34"/>
    </location>
</feature>
<dbReference type="PANTHER" id="PTHR31756">
    <property type="entry name" value="PYRUVATE, PHOSPHATE DIKINASE REGULATORY PROTEIN 1, CHLOROPLASTIC"/>
    <property type="match status" value="1"/>
</dbReference>
<dbReference type="AlphaFoldDB" id="A0AA38WM38"/>
<keyword evidence="4" id="KW-0418">Kinase</keyword>
<keyword evidence="2" id="KW-0808">Transferase</keyword>
<comment type="caution">
    <text evidence="6">The sequence shown here is derived from an EMBL/GenBank/DDBJ whole genome shotgun (WGS) entry which is preliminary data.</text>
</comment>
<feature type="compositionally biased region" description="Polar residues" evidence="5">
    <location>
        <begin position="79"/>
        <end position="90"/>
    </location>
</feature>
<gene>
    <name evidence="6" type="ORF">OSB04_002173</name>
</gene>
<evidence type="ECO:0000313" key="7">
    <source>
        <dbReference type="Proteomes" id="UP001172457"/>
    </source>
</evidence>
<dbReference type="NCBIfam" id="NF003742">
    <property type="entry name" value="PRK05339.1"/>
    <property type="match status" value="1"/>
</dbReference>
<organism evidence="6 7">
    <name type="scientific">Centaurea solstitialis</name>
    <name type="common">yellow star-thistle</name>
    <dbReference type="NCBI Taxonomy" id="347529"/>
    <lineage>
        <taxon>Eukaryota</taxon>
        <taxon>Viridiplantae</taxon>
        <taxon>Streptophyta</taxon>
        <taxon>Embryophyta</taxon>
        <taxon>Tracheophyta</taxon>
        <taxon>Spermatophyta</taxon>
        <taxon>Magnoliopsida</taxon>
        <taxon>eudicotyledons</taxon>
        <taxon>Gunneridae</taxon>
        <taxon>Pentapetalae</taxon>
        <taxon>asterids</taxon>
        <taxon>campanulids</taxon>
        <taxon>Asterales</taxon>
        <taxon>Asteraceae</taxon>
        <taxon>Carduoideae</taxon>
        <taxon>Cardueae</taxon>
        <taxon>Centaureinae</taxon>
        <taxon>Centaurea</taxon>
    </lineage>
</organism>
<proteinExistence type="predicted"/>
<dbReference type="GO" id="GO:0004674">
    <property type="term" value="F:protein serine/threonine kinase activity"/>
    <property type="evidence" value="ECO:0007669"/>
    <property type="project" value="UniProtKB-KW"/>
</dbReference>
<evidence type="ECO:0000256" key="5">
    <source>
        <dbReference type="SAM" id="MobiDB-lite"/>
    </source>
</evidence>